<proteinExistence type="predicted"/>
<gene>
    <name evidence="6" type="ORF">GGR04_002343</name>
</gene>
<organism evidence="6 7">
    <name type="scientific">Aureimonas pseudogalii</name>
    <dbReference type="NCBI Taxonomy" id="1744844"/>
    <lineage>
        <taxon>Bacteria</taxon>
        <taxon>Pseudomonadati</taxon>
        <taxon>Pseudomonadota</taxon>
        <taxon>Alphaproteobacteria</taxon>
        <taxon>Hyphomicrobiales</taxon>
        <taxon>Aurantimonadaceae</taxon>
        <taxon>Aureimonas</taxon>
    </lineage>
</organism>
<dbReference type="Pfam" id="PF02563">
    <property type="entry name" value="Poly_export"/>
    <property type="match status" value="1"/>
</dbReference>
<dbReference type="Pfam" id="PF25994">
    <property type="entry name" value="HH_AprE"/>
    <property type="match status" value="1"/>
</dbReference>
<dbReference type="InterPro" id="IPR058781">
    <property type="entry name" value="HH_AprE-like"/>
</dbReference>
<protein>
    <submittedName>
        <fullName evidence="6">Polysaccharide export outer membrane protein</fullName>
    </submittedName>
</protein>
<evidence type="ECO:0000259" key="4">
    <source>
        <dbReference type="Pfam" id="PF02563"/>
    </source>
</evidence>
<evidence type="ECO:0000256" key="1">
    <source>
        <dbReference type="ARBA" id="ARBA00022729"/>
    </source>
</evidence>
<comment type="caution">
    <text evidence="6">The sequence shown here is derived from an EMBL/GenBank/DDBJ whole genome shotgun (WGS) entry which is preliminary data.</text>
</comment>
<evidence type="ECO:0000313" key="7">
    <source>
        <dbReference type="Proteomes" id="UP000542776"/>
    </source>
</evidence>
<sequence>MRKSVFLASCAAAITGLACASLARAQDYQLEPGDILDFAIVGAPNFTQKVPVSSDGSIRLPIGGQFRAGGRSIDELRGDVVDKLKTSSYPAGVDAQGNTTWNVVYPEGVILGVAEYRPIYLSGDVLTPGAQSFRFGMTVRQAAAVAGGYSMFRNRQDYTLEAAGSEEEYRGVLTQFAKAQMKAARIQAELDGTQPDFSKVDIAGVDPAMVKQFEALERQQFDSRLADRQKERENIAEGIKNAEARYSYLEQSKRNLENETKNYEEELRRVEELLRKGLTQVARLNDAQRAVFLVATRSLETSAEVARIERELVELKRSLEKVDTQSGMDNLSDLQDTTITVSNLRAQIEKLSRRQQLFAPSLLTGAGNGKPRIAITRREGDRYVQIDGNEDTILQPGDTVEVSLGSADRAAAVAPGEGLAAATMGEPAPAR</sequence>
<accession>A0A7W6EFJ3</accession>
<feature type="domain" description="AprE-like long alpha-helical hairpin" evidence="5">
    <location>
        <begin position="167"/>
        <end position="351"/>
    </location>
</feature>
<dbReference type="RefSeq" id="WP_183200044.1">
    <property type="nucleotide sequence ID" value="NZ_JACIEK010000005.1"/>
</dbReference>
<keyword evidence="7" id="KW-1185">Reference proteome</keyword>
<evidence type="ECO:0000259" key="5">
    <source>
        <dbReference type="Pfam" id="PF25994"/>
    </source>
</evidence>
<name>A0A7W6EFJ3_9HYPH</name>
<dbReference type="Proteomes" id="UP000542776">
    <property type="component" value="Unassembled WGS sequence"/>
</dbReference>
<feature type="signal peptide" evidence="3">
    <location>
        <begin position="1"/>
        <end position="25"/>
    </location>
</feature>
<evidence type="ECO:0000256" key="2">
    <source>
        <dbReference type="SAM" id="Coils"/>
    </source>
</evidence>
<dbReference type="InterPro" id="IPR003715">
    <property type="entry name" value="Poly_export_N"/>
</dbReference>
<dbReference type="AlphaFoldDB" id="A0A7W6EFJ3"/>
<keyword evidence="2" id="KW-0175">Coiled coil</keyword>
<evidence type="ECO:0000313" key="6">
    <source>
        <dbReference type="EMBL" id="MBB3998502.1"/>
    </source>
</evidence>
<dbReference type="InterPro" id="IPR049712">
    <property type="entry name" value="Poly_export"/>
</dbReference>
<dbReference type="PANTHER" id="PTHR33619:SF3">
    <property type="entry name" value="POLYSACCHARIDE EXPORT PROTEIN GFCE-RELATED"/>
    <property type="match status" value="1"/>
</dbReference>
<feature type="coiled-coil region" evidence="2">
    <location>
        <begin position="225"/>
        <end position="354"/>
    </location>
</feature>
<dbReference type="GO" id="GO:0015159">
    <property type="term" value="F:polysaccharide transmembrane transporter activity"/>
    <property type="evidence" value="ECO:0007669"/>
    <property type="project" value="InterPro"/>
</dbReference>
<reference evidence="6 7" key="1">
    <citation type="submission" date="2020-08" db="EMBL/GenBank/DDBJ databases">
        <title>Genomic Encyclopedia of Type Strains, Phase IV (KMG-IV): sequencing the most valuable type-strain genomes for metagenomic binning, comparative biology and taxonomic classification.</title>
        <authorList>
            <person name="Goeker M."/>
        </authorList>
    </citation>
    <scope>NUCLEOTIDE SEQUENCE [LARGE SCALE GENOMIC DNA]</scope>
    <source>
        <strain evidence="6 7">DSM 102238</strain>
    </source>
</reference>
<evidence type="ECO:0000256" key="3">
    <source>
        <dbReference type="SAM" id="SignalP"/>
    </source>
</evidence>
<dbReference type="PROSITE" id="PS51257">
    <property type="entry name" value="PROKAR_LIPOPROTEIN"/>
    <property type="match status" value="1"/>
</dbReference>
<dbReference type="EMBL" id="JACIEK010000005">
    <property type="protein sequence ID" value="MBB3998502.1"/>
    <property type="molecule type" value="Genomic_DNA"/>
</dbReference>
<dbReference type="Gene3D" id="3.30.1950.10">
    <property type="entry name" value="wza like domain"/>
    <property type="match status" value="1"/>
</dbReference>
<keyword evidence="1 3" id="KW-0732">Signal</keyword>
<dbReference type="PANTHER" id="PTHR33619">
    <property type="entry name" value="POLYSACCHARIDE EXPORT PROTEIN GFCE-RELATED"/>
    <property type="match status" value="1"/>
</dbReference>
<feature type="domain" description="Polysaccharide export protein N-terminal" evidence="4">
    <location>
        <begin position="24"/>
        <end position="86"/>
    </location>
</feature>
<dbReference type="Gene3D" id="3.10.560.10">
    <property type="entry name" value="Outer membrane lipoprotein wza domain like"/>
    <property type="match status" value="1"/>
</dbReference>
<feature type="chain" id="PRO_5030524961" evidence="3">
    <location>
        <begin position="26"/>
        <end position="431"/>
    </location>
</feature>